<name>A0AAD3XFU5_NEPGR</name>
<protein>
    <submittedName>
        <fullName evidence="1">Uncharacterized protein</fullName>
    </submittedName>
</protein>
<proteinExistence type="predicted"/>
<dbReference type="InterPro" id="IPR038920">
    <property type="entry name" value="At3g05675-like"/>
</dbReference>
<evidence type="ECO:0000313" key="1">
    <source>
        <dbReference type="EMBL" id="GMH03012.1"/>
    </source>
</evidence>
<keyword evidence="2" id="KW-1185">Reference proteome</keyword>
<dbReference type="PANTHER" id="PTHR31060">
    <property type="entry name" value="OSJNBA0011J08.25 PROTEIN-RELATED"/>
    <property type="match status" value="1"/>
</dbReference>
<organism evidence="1 2">
    <name type="scientific">Nepenthes gracilis</name>
    <name type="common">Slender pitcher plant</name>
    <dbReference type="NCBI Taxonomy" id="150966"/>
    <lineage>
        <taxon>Eukaryota</taxon>
        <taxon>Viridiplantae</taxon>
        <taxon>Streptophyta</taxon>
        <taxon>Embryophyta</taxon>
        <taxon>Tracheophyta</taxon>
        <taxon>Spermatophyta</taxon>
        <taxon>Magnoliopsida</taxon>
        <taxon>eudicotyledons</taxon>
        <taxon>Gunneridae</taxon>
        <taxon>Pentapetalae</taxon>
        <taxon>Caryophyllales</taxon>
        <taxon>Nepenthaceae</taxon>
        <taxon>Nepenthes</taxon>
    </lineage>
</organism>
<evidence type="ECO:0000313" key="2">
    <source>
        <dbReference type="Proteomes" id="UP001279734"/>
    </source>
</evidence>
<sequence>MYQTSSLSPLLIRNLIGPICISAEKSILNLSHKSKPFQLLRWLLVSVALFVLRLITYLPTQFFSLSSDDLHSDPQKIAAASSESNLVTAGGDSAIARALSQVLLILNDIPVSSRKYEVVRSLAEKLIDDNLREGSEELREVNCSVLSAAFSRALIRLESALVDQERPNLNICSGGGRGLRLGAADYVVGWALKGLRSKVGRLSEEDVEEEARRRRNSAEKLAAELLWFGKKLAACGGAGLAVEKWSLASNLAWLALSAEPRLQCSLVKVSAFLIKQAKEMGKEEEAGESRKQTMLKRMLMSWLPLLCRACNGTDAPVLSSGERTEVERALEETIEMLRQQEDREVVLSLWLHHFTYCPSSDWPNLYACYLRWCTASRQQFLMQ</sequence>
<accession>A0AAD3XFU5</accession>
<reference evidence="1" key="1">
    <citation type="submission" date="2023-05" db="EMBL/GenBank/DDBJ databases">
        <title>Nepenthes gracilis genome sequencing.</title>
        <authorList>
            <person name="Fukushima K."/>
        </authorList>
    </citation>
    <scope>NUCLEOTIDE SEQUENCE</scope>
    <source>
        <strain evidence="1">SING2019-196</strain>
    </source>
</reference>
<dbReference type="PANTHER" id="PTHR31060:SF4">
    <property type="entry name" value="1,8-CINEOLE SYNTHASE"/>
    <property type="match status" value="1"/>
</dbReference>
<gene>
    <name evidence="1" type="ORF">Nepgr_004851</name>
</gene>
<dbReference type="Proteomes" id="UP001279734">
    <property type="component" value="Unassembled WGS sequence"/>
</dbReference>
<comment type="caution">
    <text evidence="1">The sequence shown here is derived from an EMBL/GenBank/DDBJ whole genome shotgun (WGS) entry which is preliminary data.</text>
</comment>
<dbReference type="AlphaFoldDB" id="A0AAD3XFU5"/>
<dbReference type="EMBL" id="BSYO01000004">
    <property type="protein sequence ID" value="GMH03012.1"/>
    <property type="molecule type" value="Genomic_DNA"/>
</dbReference>